<name>A0ABP8H3F3_9BURK</name>
<feature type="region of interest" description="Disordered" evidence="2">
    <location>
        <begin position="1"/>
        <end position="26"/>
    </location>
</feature>
<evidence type="ECO:0000256" key="2">
    <source>
        <dbReference type="SAM" id="MobiDB-lite"/>
    </source>
</evidence>
<dbReference type="PANTHER" id="PTHR42928">
    <property type="entry name" value="TRICARBOXYLATE-BINDING PROTEIN"/>
    <property type="match status" value="1"/>
</dbReference>
<evidence type="ECO:0000313" key="4">
    <source>
        <dbReference type="Proteomes" id="UP001501671"/>
    </source>
</evidence>
<dbReference type="PROSITE" id="PS51318">
    <property type="entry name" value="TAT"/>
    <property type="match status" value="1"/>
</dbReference>
<dbReference type="PIRSF" id="PIRSF017082">
    <property type="entry name" value="YflP"/>
    <property type="match status" value="1"/>
</dbReference>
<evidence type="ECO:0000256" key="1">
    <source>
        <dbReference type="ARBA" id="ARBA00006987"/>
    </source>
</evidence>
<sequence length="355" mass="37778">MQIRNTFPHTPQDMAWEDGSGPDGASRRRRLLAATAAVACCAAWPLAAPAQQAPEAQYPTKPIRVVVPYVAGGPMDFIGRTLAQKLAQTRNWNLVIDNRAGAGGAIGTENVAKSAPDGYTILLTSSSHATLPSIMKHLGYDAVKDFAPITEVADSVGFILVAGPKAPVKSVAELIALEKAKPGSLTYGSAGIGNVMHFAAESFNQAAGTKMAHVPYKGVAQALTDLIGGRIDVAFVPPTAALSYIKAGTVKALGIAALHRWNVLPDLQTIDEQGVPGFKYGPFYGLWFPAGTPQAYIERVHSEVAAAMRDPQIRREFSEQGFVPMATSPEEFAKTVGDEITFNQKLVKLIDLKAE</sequence>
<evidence type="ECO:0000313" key="3">
    <source>
        <dbReference type="EMBL" id="GAA4333834.1"/>
    </source>
</evidence>
<comment type="similarity">
    <text evidence="1">Belongs to the UPF0065 (bug) family.</text>
</comment>
<accession>A0ABP8H3F3</accession>
<keyword evidence="4" id="KW-1185">Reference proteome</keyword>
<proteinExistence type="inferred from homology"/>
<dbReference type="SUPFAM" id="SSF53850">
    <property type="entry name" value="Periplasmic binding protein-like II"/>
    <property type="match status" value="1"/>
</dbReference>
<dbReference type="RefSeq" id="WP_345249988.1">
    <property type="nucleotide sequence ID" value="NZ_BAABFO010000011.1"/>
</dbReference>
<dbReference type="CDD" id="cd13578">
    <property type="entry name" value="PBP2_Bug27"/>
    <property type="match status" value="1"/>
</dbReference>
<comment type="caution">
    <text evidence="3">The sequence shown here is derived from an EMBL/GenBank/DDBJ whole genome shotgun (WGS) entry which is preliminary data.</text>
</comment>
<dbReference type="Proteomes" id="UP001501671">
    <property type="component" value="Unassembled WGS sequence"/>
</dbReference>
<dbReference type="PANTHER" id="PTHR42928:SF5">
    <property type="entry name" value="BLR1237 PROTEIN"/>
    <property type="match status" value="1"/>
</dbReference>
<protein>
    <submittedName>
        <fullName evidence="3">Tripartite tricarboxylate transporter substrate binding protein</fullName>
    </submittedName>
</protein>
<gene>
    <name evidence="3" type="ORF">GCM10023144_25510</name>
</gene>
<dbReference type="Pfam" id="PF03401">
    <property type="entry name" value="TctC"/>
    <property type="match status" value="1"/>
</dbReference>
<reference evidence="4" key="1">
    <citation type="journal article" date="2019" name="Int. J. Syst. Evol. Microbiol.">
        <title>The Global Catalogue of Microorganisms (GCM) 10K type strain sequencing project: providing services to taxonomists for standard genome sequencing and annotation.</title>
        <authorList>
            <consortium name="The Broad Institute Genomics Platform"/>
            <consortium name="The Broad Institute Genome Sequencing Center for Infectious Disease"/>
            <person name="Wu L."/>
            <person name="Ma J."/>
        </authorList>
    </citation>
    <scope>NUCLEOTIDE SEQUENCE [LARGE SCALE GENOMIC DNA]</scope>
    <source>
        <strain evidence="4">JCM 17666</strain>
    </source>
</reference>
<dbReference type="InterPro" id="IPR042100">
    <property type="entry name" value="Bug_dom1"/>
</dbReference>
<dbReference type="Gene3D" id="3.40.190.150">
    <property type="entry name" value="Bordetella uptake gene, domain 1"/>
    <property type="match status" value="1"/>
</dbReference>
<dbReference type="Gene3D" id="3.40.190.10">
    <property type="entry name" value="Periplasmic binding protein-like II"/>
    <property type="match status" value="1"/>
</dbReference>
<dbReference type="InterPro" id="IPR005064">
    <property type="entry name" value="BUG"/>
</dbReference>
<organism evidence="3 4">
    <name type="scientific">Pigmentiphaga soli</name>
    <dbReference type="NCBI Taxonomy" id="1007095"/>
    <lineage>
        <taxon>Bacteria</taxon>
        <taxon>Pseudomonadati</taxon>
        <taxon>Pseudomonadota</taxon>
        <taxon>Betaproteobacteria</taxon>
        <taxon>Burkholderiales</taxon>
        <taxon>Alcaligenaceae</taxon>
        <taxon>Pigmentiphaga</taxon>
    </lineage>
</organism>
<dbReference type="EMBL" id="BAABFO010000011">
    <property type="protein sequence ID" value="GAA4333834.1"/>
    <property type="molecule type" value="Genomic_DNA"/>
</dbReference>
<dbReference type="InterPro" id="IPR006311">
    <property type="entry name" value="TAT_signal"/>
</dbReference>